<dbReference type="GO" id="GO:1904659">
    <property type="term" value="P:D-glucose transmembrane transport"/>
    <property type="evidence" value="ECO:0007669"/>
    <property type="project" value="InterPro"/>
</dbReference>
<comment type="caution">
    <text evidence="9">The sequence shown here is derived from an EMBL/GenBank/DDBJ whole genome shotgun (WGS) entry which is preliminary data.</text>
</comment>
<keyword evidence="4" id="KW-1003">Cell membrane</keyword>
<organism evidence="9 10">
    <name type="scientific">Parapedobacter pyrenivorans</name>
    <dbReference type="NCBI Taxonomy" id="1305674"/>
    <lineage>
        <taxon>Bacteria</taxon>
        <taxon>Pseudomonadati</taxon>
        <taxon>Bacteroidota</taxon>
        <taxon>Sphingobacteriia</taxon>
        <taxon>Sphingobacteriales</taxon>
        <taxon>Sphingobacteriaceae</taxon>
        <taxon>Parapedobacter</taxon>
    </lineage>
</organism>
<dbReference type="SUPFAM" id="SSF103473">
    <property type="entry name" value="MFS general substrate transporter"/>
    <property type="match status" value="1"/>
</dbReference>
<feature type="transmembrane region" description="Helical" evidence="8">
    <location>
        <begin position="362"/>
        <end position="382"/>
    </location>
</feature>
<evidence type="ECO:0000256" key="7">
    <source>
        <dbReference type="ARBA" id="ARBA00023136"/>
    </source>
</evidence>
<dbReference type="NCBIfam" id="TIGR01272">
    <property type="entry name" value="gluP"/>
    <property type="match status" value="1"/>
</dbReference>
<feature type="transmembrane region" description="Helical" evidence="8">
    <location>
        <begin position="152"/>
        <end position="173"/>
    </location>
</feature>
<feature type="transmembrane region" description="Helical" evidence="8">
    <location>
        <begin position="242"/>
        <end position="260"/>
    </location>
</feature>
<feature type="transmembrane region" description="Helical" evidence="8">
    <location>
        <begin position="280"/>
        <end position="299"/>
    </location>
</feature>
<dbReference type="GO" id="GO:0005886">
    <property type="term" value="C:plasma membrane"/>
    <property type="evidence" value="ECO:0007669"/>
    <property type="project" value="UniProtKB-SubCell"/>
</dbReference>
<reference evidence="9" key="2">
    <citation type="submission" date="2020-09" db="EMBL/GenBank/DDBJ databases">
        <authorList>
            <person name="Sun Q."/>
            <person name="Zhou Y."/>
        </authorList>
    </citation>
    <scope>NUCLEOTIDE SEQUENCE</scope>
    <source>
        <strain evidence="9">CGMCC 1.12195</strain>
    </source>
</reference>
<evidence type="ECO:0000313" key="10">
    <source>
        <dbReference type="Proteomes" id="UP000660862"/>
    </source>
</evidence>
<dbReference type="InterPro" id="IPR036259">
    <property type="entry name" value="MFS_trans_sf"/>
</dbReference>
<dbReference type="GO" id="GO:0005354">
    <property type="term" value="F:galactose transmembrane transporter activity"/>
    <property type="evidence" value="ECO:0007669"/>
    <property type="project" value="InterPro"/>
</dbReference>
<dbReference type="GO" id="GO:0055056">
    <property type="term" value="F:D-glucose transmembrane transporter activity"/>
    <property type="evidence" value="ECO:0007669"/>
    <property type="project" value="InterPro"/>
</dbReference>
<evidence type="ECO:0000256" key="1">
    <source>
        <dbReference type="ARBA" id="ARBA00003321"/>
    </source>
</evidence>
<feature type="transmembrane region" description="Helical" evidence="8">
    <location>
        <begin position="394"/>
        <end position="412"/>
    </location>
</feature>
<accession>A0A917HZI3</accession>
<feature type="transmembrane region" description="Helical" evidence="8">
    <location>
        <begin position="308"/>
        <end position="326"/>
    </location>
</feature>
<evidence type="ECO:0000256" key="5">
    <source>
        <dbReference type="ARBA" id="ARBA00022692"/>
    </source>
</evidence>
<dbReference type="AlphaFoldDB" id="A0A917HZI3"/>
<comment type="subcellular location">
    <subcellularLocation>
        <location evidence="2">Cell inner membrane</location>
        <topology evidence="2">Multi-pass membrane protein</topology>
    </subcellularLocation>
</comment>
<evidence type="ECO:0000313" key="9">
    <source>
        <dbReference type="EMBL" id="GGG99664.1"/>
    </source>
</evidence>
<feature type="transmembrane region" description="Helical" evidence="8">
    <location>
        <begin position="84"/>
        <end position="101"/>
    </location>
</feature>
<comment type="function">
    <text evidence="1">Intake of glucose and galactose.</text>
</comment>
<name>A0A917HZI3_9SPHI</name>
<feature type="transmembrane region" description="Helical" evidence="8">
    <location>
        <begin position="16"/>
        <end position="40"/>
    </location>
</feature>
<proteinExistence type="inferred from homology"/>
<dbReference type="InterPro" id="IPR050375">
    <property type="entry name" value="MFS_TsgA-like"/>
</dbReference>
<sequence length="429" mass="46284">MKTMAPDRVISPARQLALIALFFFLFGFVTWINGALIPYLRIACQLAEWQTYLVTFAFYIAYTVASLPAVGFLQKVGTVKGIQAGLLLMAAGCLVFLPAAMERTYAWFLVGLFLLGTGLTILQIAVNPYVTVLGPHHRAAQRMSIMGACNKFAGMLAPLIFGAILLTQAASGLENTLSKDMSEGQLQALANRVIVPYAILAAFLTMLALLVSKAGLPPIQLIANQQASEYQPLSESAYSRRAALGFMAIFCSVGAEVVAGDTIGNYGLYHGLSISLSAKLTSATLTSMMVGYLVGIVITPRLVGQSRAFLLSNLLGMLLLGAVIIAPGKFSVFAVASLGFANALLWPAIWPQTLRGLGGKQLHHASALLIMGIAGGAIMPLLYGWAATILDNRWAYLIIAPCYLYNMWFWYAGHIETRLLRKEAYTNQE</sequence>
<evidence type="ECO:0000256" key="8">
    <source>
        <dbReference type="SAM" id="Phobius"/>
    </source>
</evidence>
<comment type="similarity">
    <text evidence="3">Belongs to the major facilitator superfamily. FHS transporter (TC 2.A.1.7) family.</text>
</comment>
<dbReference type="PANTHER" id="PTHR43702:SF12">
    <property type="entry name" value="N-ACETYL GLUCOSAMINE TRANSPORTER NAGP"/>
    <property type="match status" value="1"/>
</dbReference>
<dbReference type="EMBL" id="BMER01000005">
    <property type="protein sequence ID" value="GGG99664.1"/>
    <property type="molecule type" value="Genomic_DNA"/>
</dbReference>
<evidence type="ECO:0000256" key="6">
    <source>
        <dbReference type="ARBA" id="ARBA00022989"/>
    </source>
</evidence>
<keyword evidence="10" id="KW-1185">Reference proteome</keyword>
<keyword evidence="7 8" id="KW-0472">Membrane</keyword>
<dbReference type="Pfam" id="PF07690">
    <property type="entry name" value="MFS_1"/>
    <property type="match status" value="1"/>
</dbReference>
<dbReference type="RefSeq" id="WP_188507813.1">
    <property type="nucleotide sequence ID" value="NZ_BMER01000005.1"/>
</dbReference>
<dbReference type="Proteomes" id="UP000660862">
    <property type="component" value="Unassembled WGS sequence"/>
</dbReference>
<gene>
    <name evidence="9" type="ORF">GCM10007415_39390</name>
</gene>
<feature type="transmembrane region" description="Helical" evidence="8">
    <location>
        <begin position="52"/>
        <end position="72"/>
    </location>
</feature>
<dbReference type="InterPro" id="IPR005964">
    <property type="entry name" value="Glc/Gal_transptr_bac"/>
</dbReference>
<evidence type="ECO:0000256" key="4">
    <source>
        <dbReference type="ARBA" id="ARBA00022475"/>
    </source>
</evidence>
<dbReference type="Gene3D" id="1.20.1250.20">
    <property type="entry name" value="MFS general substrate transporter like domains"/>
    <property type="match status" value="2"/>
</dbReference>
<dbReference type="PANTHER" id="PTHR43702">
    <property type="entry name" value="L-FUCOSE-PROTON SYMPORTER"/>
    <property type="match status" value="1"/>
</dbReference>
<feature type="transmembrane region" description="Helical" evidence="8">
    <location>
        <begin position="332"/>
        <end position="350"/>
    </location>
</feature>
<reference evidence="9" key="1">
    <citation type="journal article" date="2014" name="Int. J. Syst. Evol. Microbiol.">
        <title>Complete genome sequence of Corynebacterium casei LMG S-19264T (=DSM 44701T), isolated from a smear-ripened cheese.</title>
        <authorList>
            <consortium name="US DOE Joint Genome Institute (JGI-PGF)"/>
            <person name="Walter F."/>
            <person name="Albersmeier A."/>
            <person name="Kalinowski J."/>
            <person name="Ruckert C."/>
        </authorList>
    </citation>
    <scope>NUCLEOTIDE SEQUENCE</scope>
    <source>
        <strain evidence="9">CGMCC 1.12195</strain>
    </source>
</reference>
<keyword evidence="5 8" id="KW-0812">Transmembrane</keyword>
<feature type="transmembrane region" description="Helical" evidence="8">
    <location>
        <begin position="107"/>
        <end position="131"/>
    </location>
</feature>
<dbReference type="InterPro" id="IPR011701">
    <property type="entry name" value="MFS"/>
</dbReference>
<evidence type="ECO:0000256" key="3">
    <source>
        <dbReference type="ARBA" id="ARBA00009120"/>
    </source>
</evidence>
<evidence type="ECO:0000256" key="2">
    <source>
        <dbReference type="ARBA" id="ARBA00004429"/>
    </source>
</evidence>
<protein>
    <submittedName>
        <fullName evidence="9">Glucose/galactose MFS transporter</fullName>
    </submittedName>
</protein>
<keyword evidence="6 8" id="KW-1133">Transmembrane helix</keyword>
<feature type="transmembrane region" description="Helical" evidence="8">
    <location>
        <begin position="193"/>
        <end position="211"/>
    </location>
</feature>